<evidence type="ECO:0000256" key="4">
    <source>
        <dbReference type="ARBA" id="ARBA00022801"/>
    </source>
</evidence>
<comment type="similarity">
    <text evidence="1">Belongs to the metallo-dependent hydrolases superfamily. TatD-type hydrolase family.</text>
</comment>
<evidence type="ECO:0000313" key="6">
    <source>
        <dbReference type="EMBL" id="OLL23010.1"/>
    </source>
</evidence>
<feature type="binding site" evidence="5">
    <location>
        <position position="115"/>
    </location>
    <ligand>
        <name>a divalent metal cation</name>
        <dbReference type="ChEBI" id="CHEBI:60240"/>
        <label>1</label>
    </ligand>
</feature>
<organism evidence="6 7">
    <name type="scientific">Neolecta irregularis (strain DAH-3)</name>
    <dbReference type="NCBI Taxonomy" id="1198029"/>
    <lineage>
        <taxon>Eukaryota</taxon>
        <taxon>Fungi</taxon>
        <taxon>Dikarya</taxon>
        <taxon>Ascomycota</taxon>
        <taxon>Taphrinomycotina</taxon>
        <taxon>Neolectales</taxon>
        <taxon>Neolectaceae</taxon>
        <taxon>Neolecta</taxon>
    </lineage>
</organism>
<dbReference type="GO" id="GO:0004519">
    <property type="term" value="F:endonuclease activity"/>
    <property type="evidence" value="ECO:0007669"/>
    <property type="project" value="EnsemblFungi"/>
</dbReference>
<dbReference type="Pfam" id="PF01026">
    <property type="entry name" value="TatD_DNase"/>
    <property type="match status" value="1"/>
</dbReference>
<dbReference type="CDD" id="cd01310">
    <property type="entry name" value="TatD_DNAse"/>
    <property type="match status" value="1"/>
</dbReference>
<protein>
    <submittedName>
        <fullName evidence="6">Deoxyribonuclease Tat-D</fullName>
    </submittedName>
</protein>
<dbReference type="OMA" id="YGGSQKH"/>
<dbReference type="OrthoDB" id="6079689at2759"/>
<dbReference type="GO" id="GO:0008296">
    <property type="term" value="F:3'-5'-DNA exonuclease activity"/>
    <property type="evidence" value="ECO:0007669"/>
    <property type="project" value="EnsemblFungi"/>
</dbReference>
<feature type="binding site" evidence="5">
    <location>
        <position position="226"/>
    </location>
    <ligand>
        <name>a divalent metal cation</name>
        <dbReference type="ChEBI" id="CHEBI:60240"/>
        <label>1</label>
    </ligand>
</feature>
<dbReference type="GO" id="GO:0005829">
    <property type="term" value="C:cytosol"/>
    <property type="evidence" value="ECO:0007669"/>
    <property type="project" value="TreeGrafter"/>
</dbReference>
<gene>
    <name evidence="6" type="ORF">NEOLI_005054</name>
</gene>
<evidence type="ECO:0000256" key="1">
    <source>
        <dbReference type="ARBA" id="ARBA00009275"/>
    </source>
</evidence>
<evidence type="ECO:0000256" key="2">
    <source>
        <dbReference type="ARBA" id="ARBA00022722"/>
    </source>
</evidence>
<feature type="binding site" evidence="5">
    <location>
        <position position="152"/>
    </location>
    <ligand>
        <name>a divalent metal cation</name>
        <dbReference type="ChEBI" id="CHEBI:60240"/>
        <label>2</label>
    </ligand>
</feature>
<name>A0A1U7LK28_NEOID</name>
<sequence>MFIDIGFNATDPAFNGQSRDSGKQYHPADLDSVISRAQTFGVKHFMLTGGDLQDSRNAMLLAAKYPQTAMATVGCHPTRCSQFDNYPHGPLQYLKQLEILATQGKQQGLVCAWGELGLDYDRLNWCDKETQKKYFEMQLDAAERLDLPLFLHSRAAADDFEALLFARLHRLKGGVVHSFTGTAQELNRILSHPKLCVSVNACSLKTVENIDMVKQIPLDRIMLETDSPWCQVRKSHASWKYLKDAPLLPKAVDKKRFATDYMVRSRNEPCAIWHPPFQFTILTTSHIAHIVAAIKNISLDQLSQAAFNNSARMFGFIR</sequence>
<keyword evidence="4" id="KW-0378">Hydrolase</keyword>
<keyword evidence="2" id="KW-0540">Nuclease</keyword>
<evidence type="ECO:0000256" key="3">
    <source>
        <dbReference type="ARBA" id="ARBA00022723"/>
    </source>
</evidence>
<dbReference type="GO" id="GO:0034599">
    <property type="term" value="P:cellular response to oxidative stress"/>
    <property type="evidence" value="ECO:0007669"/>
    <property type="project" value="EnsemblFungi"/>
</dbReference>
<reference evidence="6 7" key="1">
    <citation type="submission" date="2016-04" db="EMBL/GenBank/DDBJ databases">
        <title>Evolutionary innovation and constraint leading to complex multicellularity in the Ascomycota.</title>
        <authorList>
            <person name="Cisse O."/>
            <person name="Nguyen A."/>
            <person name="Hewitt D.A."/>
            <person name="Jedd G."/>
            <person name="Stajich J.E."/>
        </authorList>
    </citation>
    <scope>NUCLEOTIDE SEQUENCE [LARGE SCALE GENOMIC DNA]</scope>
    <source>
        <strain evidence="6 7">DAH-3</strain>
    </source>
</reference>
<dbReference type="InterPro" id="IPR032466">
    <property type="entry name" value="Metal_Hydrolase"/>
</dbReference>
<dbReference type="PANTHER" id="PTHR10060:SF15">
    <property type="entry name" value="DEOXYRIBONUCLEASE TATDN1"/>
    <property type="match status" value="1"/>
</dbReference>
<dbReference type="STRING" id="1198029.A0A1U7LK28"/>
<dbReference type="Gene3D" id="3.20.20.140">
    <property type="entry name" value="Metal-dependent hydrolases"/>
    <property type="match status" value="1"/>
</dbReference>
<dbReference type="InterPro" id="IPR001130">
    <property type="entry name" value="TatD-like"/>
</dbReference>
<accession>A0A1U7LK28</accession>
<keyword evidence="7" id="KW-1185">Reference proteome</keyword>
<keyword evidence="3 5" id="KW-0479">Metal-binding</keyword>
<proteinExistence type="inferred from homology"/>
<dbReference type="GO" id="GO:0006309">
    <property type="term" value="P:apoptotic DNA fragmentation"/>
    <property type="evidence" value="ECO:0007669"/>
    <property type="project" value="EnsemblFungi"/>
</dbReference>
<dbReference type="GO" id="GO:0046872">
    <property type="term" value="F:metal ion binding"/>
    <property type="evidence" value="ECO:0007669"/>
    <property type="project" value="UniProtKB-KW"/>
</dbReference>
<comment type="caution">
    <text evidence="6">The sequence shown here is derived from an EMBL/GenBank/DDBJ whole genome shotgun (WGS) entry which is preliminary data.</text>
</comment>
<dbReference type="InterPro" id="IPR050891">
    <property type="entry name" value="TatD-type_Hydrolase"/>
</dbReference>
<dbReference type="InterPro" id="IPR018228">
    <property type="entry name" value="DNase_TatD-rel_CS"/>
</dbReference>
<evidence type="ECO:0000256" key="5">
    <source>
        <dbReference type="PIRSR" id="PIRSR005902-1"/>
    </source>
</evidence>
<dbReference type="Proteomes" id="UP000186594">
    <property type="component" value="Unassembled WGS sequence"/>
</dbReference>
<dbReference type="PIRSF" id="PIRSF005902">
    <property type="entry name" value="DNase_TatD"/>
    <property type="match status" value="1"/>
</dbReference>
<dbReference type="SUPFAM" id="SSF51556">
    <property type="entry name" value="Metallo-dependent hydrolases"/>
    <property type="match status" value="1"/>
</dbReference>
<dbReference type="PROSITE" id="PS01090">
    <property type="entry name" value="TATD_2"/>
    <property type="match status" value="1"/>
</dbReference>
<dbReference type="EMBL" id="LXFE01002379">
    <property type="protein sequence ID" value="OLL23010.1"/>
    <property type="molecule type" value="Genomic_DNA"/>
</dbReference>
<evidence type="ECO:0000313" key="7">
    <source>
        <dbReference type="Proteomes" id="UP000186594"/>
    </source>
</evidence>
<dbReference type="AlphaFoldDB" id="A0A1U7LK28"/>
<dbReference type="PANTHER" id="PTHR10060">
    <property type="entry name" value="TATD FAMILY DEOXYRIBONUCLEASE"/>
    <property type="match status" value="1"/>
</dbReference>
<feature type="binding site" evidence="5">
    <location>
        <position position="177"/>
    </location>
    <ligand>
        <name>a divalent metal cation</name>
        <dbReference type="ChEBI" id="CHEBI:60240"/>
        <label>2</label>
    </ligand>
</feature>